<dbReference type="EMBL" id="CP028519">
    <property type="protein sequence ID" value="AVY95182.1"/>
    <property type="molecule type" value="Genomic_DNA"/>
</dbReference>
<sequence>MLPCAVLAGPCFGEPSAGRVPAAGMMPDLQGPYLILSGLLLAGAAVCWFRRRQQRLPAGAGQALTITHRCRLSGKATLYVVRYRTREMIIVEHEHGVTEIGCG</sequence>
<keyword evidence="1" id="KW-0812">Transmembrane</keyword>
<name>A0A2S0PCX2_9NEIS</name>
<feature type="transmembrane region" description="Helical" evidence="1">
    <location>
        <begin position="29"/>
        <end position="49"/>
    </location>
</feature>
<gene>
    <name evidence="2" type="ORF">DAI18_14860</name>
</gene>
<dbReference type="KEGG" id="maer:DAI18_14860"/>
<dbReference type="Proteomes" id="UP000244173">
    <property type="component" value="Chromosome"/>
</dbReference>
<accession>A0A2S0PCX2</accession>
<evidence type="ECO:0000313" key="2">
    <source>
        <dbReference type="EMBL" id="AVY95182.1"/>
    </source>
</evidence>
<dbReference type="STRING" id="1122240.GCA_000620105_01996"/>
<organism evidence="2 3">
    <name type="scientific">Microvirgula aerodenitrificans</name>
    <dbReference type="NCBI Taxonomy" id="57480"/>
    <lineage>
        <taxon>Bacteria</taxon>
        <taxon>Pseudomonadati</taxon>
        <taxon>Pseudomonadota</taxon>
        <taxon>Betaproteobacteria</taxon>
        <taxon>Neisseriales</taxon>
        <taxon>Aquaspirillaceae</taxon>
        <taxon>Microvirgula</taxon>
    </lineage>
</organism>
<keyword evidence="1" id="KW-0472">Membrane</keyword>
<dbReference type="AlphaFoldDB" id="A0A2S0PCX2"/>
<reference evidence="2 3" key="1">
    <citation type="submission" date="2018-04" db="EMBL/GenBank/DDBJ databases">
        <title>Denitrifier Microvirgula.</title>
        <authorList>
            <person name="Anderson E."/>
            <person name="Jang J."/>
            <person name="Ishii S."/>
        </authorList>
    </citation>
    <scope>NUCLEOTIDE SEQUENCE [LARGE SCALE GENOMIC DNA]</scope>
    <source>
        <strain evidence="2 3">BE2.4</strain>
    </source>
</reference>
<keyword evidence="3" id="KW-1185">Reference proteome</keyword>
<keyword evidence="1" id="KW-1133">Transmembrane helix</keyword>
<evidence type="ECO:0000313" key="3">
    <source>
        <dbReference type="Proteomes" id="UP000244173"/>
    </source>
</evidence>
<protein>
    <submittedName>
        <fullName evidence="2">Uncharacterized protein</fullName>
    </submittedName>
</protein>
<proteinExistence type="predicted"/>
<evidence type="ECO:0000256" key="1">
    <source>
        <dbReference type="SAM" id="Phobius"/>
    </source>
</evidence>